<dbReference type="EMBL" id="MU001633">
    <property type="protein sequence ID" value="KAF2485050.1"/>
    <property type="molecule type" value="Genomic_DNA"/>
</dbReference>
<feature type="region of interest" description="Disordered" evidence="1">
    <location>
        <begin position="1"/>
        <end position="100"/>
    </location>
</feature>
<dbReference type="InterPro" id="IPR046497">
    <property type="entry name" value="DUF6590"/>
</dbReference>
<feature type="compositionally biased region" description="Basic and acidic residues" evidence="1">
    <location>
        <begin position="123"/>
        <end position="135"/>
    </location>
</feature>
<evidence type="ECO:0000256" key="1">
    <source>
        <dbReference type="SAM" id="MobiDB-lite"/>
    </source>
</evidence>
<dbReference type="AlphaFoldDB" id="A0A6A6PY56"/>
<dbReference type="OrthoDB" id="3650189at2759"/>
<evidence type="ECO:0000313" key="4">
    <source>
        <dbReference type="Proteomes" id="UP000799767"/>
    </source>
</evidence>
<accession>A0A6A6PY56</accession>
<feature type="compositionally biased region" description="Basic and acidic residues" evidence="1">
    <location>
        <begin position="357"/>
        <end position="373"/>
    </location>
</feature>
<feature type="region of interest" description="Disordered" evidence="1">
    <location>
        <begin position="328"/>
        <end position="373"/>
    </location>
</feature>
<organism evidence="3 4">
    <name type="scientific">Neohortaea acidophila</name>
    <dbReference type="NCBI Taxonomy" id="245834"/>
    <lineage>
        <taxon>Eukaryota</taxon>
        <taxon>Fungi</taxon>
        <taxon>Dikarya</taxon>
        <taxon>Ascomycota</taxon>
        <taxon>Pezizomycotina</taxon>
        <taxon>Dothideomycetes</taxon>
        <taxon>Dothideomycetidae</taxon>
        <taxon>Mycosphaerellales</taxon>
        <taxon>Teratosphaeriaceae</taxon>
        <taxon>Neohortaea</taxon>
    </lineage>
</organism>
<sequence length="373" mass="40825">MPPLPEYRTAGPMEYDVDQRPAPDSSPTDSMDIELDQASQSESPPRSLKEEKSAASGDRISNSPAAADVSLSAAPTVKGKRRDSHHAVSEPHKDELKKAKEPKNFFKVGKVFYARLPDLFDHKGKPLDPKYDDSRSTSTRSGSLTQISPGEWVFAKTRPWVVVREGPLSCQAVPVNSYGHRATGKWGIKASDHAIIYSGRVAAEPLPEEGLMQPFAIRVDADRNEEKLDPLSRVDFGRPQTIQHYAKVKSFGMVNSDSVANLVSQWRNVNLEDTRHASPVKVAERRPGGTTSSSSSSQYHRAYNDLVKMGWIHDDVIKFLEPTRNAAISKTRGRRHRASTASGNADVAARGDGPATEEGHAMANGDEHHSAGS</sequence>
<gene>
    <name evidence="3" type="ORF">BDY17DRAFT_343965</name>
</gene>
<dbReference type="RefSeq" id="XP_033591619.1">
    <property type="nucleotide sequence ID" value="XM_033738049.1"/>
</dbReference>
<dbReference type="Pfam" id="PF20233">
    <property type="entry name" value="DUF6590"/>
    <property type="match status" value="1"/>
</dbReference>
<feature type="region of interest" description="Disordered" evidence="1">
    <location>
        <begin position="277"/>
        <end position="298"/>
    </location>
</feature>
<feature type="region of interest" description="Disordered" evidence="1">
    <location>
        <begin position="123"/>
        <end position="144"/>
    </location>
</feature>
<keyword evidence="4" id="KW-1185">Reference proteome</keyword>
<protein>
    <recommendedName>
        <fullName evidence="2">DUF6590 domain-containing protein</fullName>
    </recommendedName>
</protein>
<evidence type="ECO:0000259" key="2">
    <source>
        <dbReference type="Pfam" id="PF20233"/>
    </source>
</evidence>
<dbReference type="Proteomes" id="UP000799767">
    <property type="component" value="Unassembled WGS sequence"/>
</dbReference>
<proteinExistence type="predicted"/>
<feature type="compositionally biased region" description="Basic and acidic residues" evidence="1">
    <location>
        <begin position="85"/>
        <end position="100"/>
    </location>
</feature>
<evidence type="ECO:0000313" key="3">
    <source>
        <dbReference type="EMBL" id="KAF2485050.1"/>
    </source>
</evidence>
<dbReference type="GeneID" id="54479051"/>
<name>A0A6A6PY56_9PEZI</name>
<feature type="domain" description="DUF6590" evidence="2">
    <location>
        <begin position="103"/>
        <end position="263"/>
    </location>
</feature>
<reference evidence="3" key="1">
    <citation type="journal article" date="2020" name="Stud. Mycol.">
        <title>101 Dothideomycetes genomes: a test case for predicting lifestyles and emergence of pathogens.</title>
        <authorList>
            <person name="Haridas S."/>
            <person name="Albert R."/>
            <person name="Binder M."/>
            <person name="Bloem J."/>
            <person name="Labutti K."/>
            <person name="Salamov A."/>
            <person name="Andreopoulos B."/>
            <person name="Baker S."/>
            <person name="Barry K."/>
            <person name="Bills G."/>
            <person name="Bluhm B."/>
            <person name="Cannon C."/>
            <person name="Castanera R."/>
            <person name="Culley D."/>
            <person name="Daum C."/>
            <person name="Ezra D."/>
            <person name="Gonzalez J."/>
            <person name="Henrissat B."/>
            <person name="Kuo A."/>
            <person name="Liang C."/>
            <person name="Lipzen A."/>
            <person name="Lutzoni F."/>
            <person name="Magnuson J."/>
            <person name="Mondo S."/>
            <person name="Nolan M."/>
            <person name="Ohm R."/>
            <person name="Pangilinan J."/>
            <person name="Park H.-J."/>
            <person name="Ramirez L."/>
            <person name="Alfaro M."/>
            <person name="Sun H."/>
            <person name="Tritt A."/>
            <person name="Yoshinaga Y."/>
            <person name="Zwiers L.-H."/>
            <person name="Turgeon B."/>
            <person name="Goodwin S."/>
            <person name="Spatafora J."/>
            <person name="Crous P."/>
            <person name="Grigoriev I."/>
        </authorList>
    </citation>
    <scope>NUCLEOTIDE SEQUENCE</scope>
    <source>
        <strain evidence="3">CBS 113389</strain>
    </source>
</reference>
<feature type="compositionally biased region" description="Basic and acidic residues" evidence="1">
    <location>
        <begin position="277"/>
        <end position="287"/>
    </location>
</feature>